<keyword evidence="1" id="KW-0472">Membrane</keyword>
<keyword evidence="2" id="KW-0378">Hydrolase</keyword>
<keyword evidence="2" id="KW-0482">Metalloprotease</keyword>
<keyword evidence="3" id="KW-1185">Reference proteome</keyword>
<dbReference type="Proteomes" id="UP001140949">
    <property type="component" value="Unassembled WGS sequence"/>
</dbReference>
<feature type="transmembrane region" description="Helical" evidence="1">
    <location>
        <begin position="100"/>
        <end position="127"/>
    </location>
</feature>
<accession>A0AAX6EB12</accession>
<evidence type="ECO:0000313" key="2">
    <source>
        <dbReference type="EMBL" id="KAJ6801228.1"/>
    </source>
</evidence>
<name>A0AAX6EB12_IRIPA</name>
<dbReference type="AlphaFoldDB" id="A0AAX6EB12"/>
<protein>
    <submittedName>
        <fullName evidence="2">ATP-dependent zinc metalloprotease FTSH 6, chloroplastic</fullName>
    </submittedName>
</protein>
<keyword evidence="1" id="KW-1133">Transmembrane helix</keyword>
<reference evidence="2" key="2">
    <citation type="submission" date="2023-04" db="EMBL/GenBank/DDBJ databases">
        <authorList>
            <person name="Bruccoleri R.E."/>
            <person name="Oakeley E.J."/>
            <person name="Faust A.-M."/>
            <person name="Dessus-Babus S."/>
            <person name="Altorfer M."/>
            <person name="Burckhardt D."/>
            <person name="Oertli M."/>
            <person name="Naumann U."/>
            <person name="Petersen F."/>
            <person name="Wong J."/>
        </authorList>
    </citation>
    <scope>NUCLEOTIDE SEQUENCE</scope>
    <source>
        <strain evidence="2">GSM-AAB239-AS_SAM_17_03QT</strain>
        <tissue evidence="2">Leaf</tissue>
    </source>
</reference>
<evidence type="ECO:0000313" key="3">
    <source>
        <dbReference type="Proteomes" id="UP001140949"/>
    </source>
</evidence>
<keyword evidence="1" id="KW-0812">Transmembrane</keyword>
<keyword evidence="2" id="KW-0645">Protease</keyword>
<proteinExistence type="predicted"/>
<sequence length="129" mass="13899">MGWAAKSTCFSSSFLSNSCGSPGSCTLTLCTLLRAGFDISAMATVPFSNRSTFLTAPSFRYSRNLEYDIRLDVDSSGLSGLALAGWTEHSPAARRPRLEVLISFLLVSMAFEGLGIGLSLVGTLLWFSW</sequence>
<evidence type="ECO:0000256" key="1">
    <source>
        <dbReference type="SAM" id="Phobius"/>
    </source>
</evidence>
<reference evidence="2" key="1">
    <citation type="journal article" date="2023" name="GigaByte">
        <title>Genome assembly of the bearded iris, Iris pallida Lam.</title>
        <authorList>
            <person name="Bruccoleri R.E."/>
            <person name="Oakeley E.J."/>
            <person name="Faust A.M.E."/>
            <person name="Altorfer M."/>
            <person name="Dessus-Babus S."/>
            <person name="Burckhardt D."/>
            <person name="Oertli M."/>
            <person name="Naumann U."/>
            <person name="Petersen F."/>
            <person name="Wong J."/>
        </authorList>
    </citation>
    <scope>NUCLEOTIDE SEQUENCE</scope>
    <source>
        <strain evidence="2">GSM-AAB239-AS_SAM_17_03QT</strain>
    </source>
</reference>
<dbReference type="GO" id="GO:0008237">
    <property type="term" value="F:metallopeptidase activity"/>
    <property type="evidence" value="ECO:0007669"/>
    <property type="project" value="UniProtKB-KW"/>
</dbReference>
<organism evidence="2 3">
    <name type="scientific">Iris pallida</name>
    <name type="common">Sweet iris</name>
    <dbReference type="NCBI Taxonomy" id="29817"/>
    <lineage>
        <taxon>Eukaryota</taxon>
        <taxon>Viridiplantae</taxon>
        <taxon>Streptophyta</taxon>
        <taxon>Embryophyta</taxon>
        <taxon>Tracheophyta</taxon>
        <taxon>Spermatophyta</taxon>
        <taxon>Magnoliopsida</taxon>
        <taxon>Liliopsida</taxon>
        <taxon>Asparagales</taxon>
        <taxon>Iridaceae</taxon>
        <taxon>Iridoideae</taxon>
        <taxon>Irideae</taxon>
        <taxon>Iris</taxon>
    </lineage>
</organism>
<gene>
    <name evidence="2" type="ORF">M6B38_198870</name>
</gene>
<comment type="caution">
    <text evidence="2">The sequence shown here is derived from an EMBL/GenBank/DDBJ whole genome shotgun (WGS) entry which is preliminary data.</text>
</comment>
<dbReference type="EMBL" id="JANAVB010038219">
    <property type="protein sequence ID" value="KAJ6801228.1"/>
    <property type="molecule type" value="Genomic_DNA"/>
</dbReference>